<dbReference type="RefSeq" id="WP_157748487.1">
    <property type="nucleotide sequence ID" value="NZ_JBHSOG010000002.1"/>
</dbReference>
<organism evidence="1 2">
    <name type="scientific">Thauera sinica</name>
    <dbReference type="NCBI Taxonomy" id="2665146"/>
    <lineage>
        <taxon>Bacteria</taxon>
        <taxon>Pseudomonadati</taxon>
        <taxon>Pseudomonadota</taxon>
        <taxon>Betaproteobacteria</taxon>
        <taxon>Rhodocyclales</taxon>
        <taxon>Zoogloeaceae</taxon>
        <taxon>Thauera</taxon>
    </lineage>
</organism>
<dbReference type="EMBL" id="JBHSOG010000002">
    <property type="protein sequence ID" value="MFC5767807.1"/>
    <property type="molecule type" value="Genomic_DNA"/>
</dbReference>
<comment type="caution">
    <text evidence="1">The sequence shown here is derived from an EMBL/GenBank/DDBJ whole genome shotgun (WGS) entry which is preliminary data.</text>
</comment>
<evidence type="ECO:0000313" key="1">
    <source>
        <dbReference type="EMBL" id="MFC5767807.1"/>
    </source>
</evidence>
<accession>A0ABW1AKS0</accession>
<protein>
    <submittedName>
        <fullName evidence="1">Uncharacterized protein</fullName>
    </submittedName>
</protein>
<name>A0ABW1AKS0_9RHOO</name>
<gene>
    <name evidence="1" type="ORF">ACFPTN_00315</name>
</gene>
<reference evidence="2" key="1">
    <citation type="journal article" date="2019" name="Int. J. Syst. Evol. Microbiol.">
        <title>The Global Catalogue of Microorganisms (GCM) 10K type strain sequencing project: providing services to taxonomists for standard genome sequencing and annotation.</title>
        <authorList>
            <consortium name="The Broad Institute Genomics Platform"/>
            <consortium name="The Broad Institute Genome Sequencing Center for Infectious Disease"/>
            <person name="Wu L."/>
            <person name="Ma J."/>
        </authorList>
    </citation>
    <scope>NUCLEOTIDE SEQUENCE [LARGE SCALE GENOMIC DNA]</scope>
    <source>
        <strain evidence="2">SHR3</strain>
    </source>
</reference>
<keyword evidence="2" id="KW-1185">Reference proteome</keyword>
<sequence>MHRTSRTELGAGAMLGGNLSRVTRAIQGYFASHPDAADSAEGIARWWLVGEGVVASEDEVKAALCVLVERGLVLPRRMPDGRLIYAWAGGRDPGGTH</sequence>
<dbReference type="Proteomes" id="UP001595974">
    <property type="component" value="Unassembled WGS sequence"/>
</dbReference>
<proteinExistence type="predicted"/>
<evidence type="ECO:0000313" key="2">
    <source>
        <dbReference type="Proteomes" id="UP001595974"/>
    </source>
</evidence>